<gene>
    <name evidence="2" type="ORF">FSB_LOCUS9113</name>
</gene>
<dbReference type="Pfam" id="PF03478">
    <property type="entry name" value="Beta-prop_KIB1-4"/>
    <property type="match status" value="1"/>
</dbReference>
<dbReference type="AlphaFoldDB" id="A0A2N9F2W2"/>
<evidence type="ECO:0000259" key="1">
    <source>
        <dbReference type="Pfam" id="PF03478"/>
    </source>
</evidence>
<sequence>MALIPSHISSPCLMLPSGSDQENNSNTRCFLSLADKKTYKINNVFHDLLDAWCVGSSQGWLVVLDNKANPYLFSPFSKDKIQLPSFPTELKPKVSDSYFVQHLLKLFILKAVLLFDNQNKHIVVVIYGNSSRLAFCMHGDNNTTWTGFGTPRSGPYCDIICYNNQLYALKDNGLVEAWNFGGSTLFPTKIMSFRPVIDVSNNKELFPPHKFSTQSYLVESMGQLLLVNRFIGNFVNSKGVVVDESYLLDTEDTQPLVCPYRTKVFHVYKLDFGRNRWEKVESLGDRVIFLGGNQSVSLSIRDVQGFESNTIYYTDDNWYQMNEDYLYGGHDCGVFNLKDGSSKTLYQCDFEKIDPPPFWIIPTRC</sequence>
<proteinExistence type="predicted"/>
<accession>A0A2N9F2W2</accession>
<organism evidence="2">
    <name type="scientific">Fagus sylvatica</name>
    <name type="common">Beechnut</name>
    <dbReference type="NCBI Taxonomy" id="28930"/>
    <lineage>
        <taxon>Eukaryota</taxon>
        <taxon>Viridiplantae</taxon>
        <taxon>Streptophyta</taxon>
        <taxon>Embryophyta</taxon>
        <taxon>Tracheophyta</taxon>
        <taxon>Spermatophyta</taxon>
        <taxon>Magnoliopsida</taxon>
        <taxon>eudicotyledons</taxon>
        <taxon>Gunneridae</taxon>
        <taxon>Pentapetalae</taxon>
        <taxon>rosids</taxon>
        <taxon>fabids</taxon>
        <taxon>Fagales</taxon>
        <taxon>Fagaceae</taxon>
        <taxon>Fagus</taxon>
    </lineage>
</organism>
<name>A0A2N9F2W2_FAGSY</name>
<reference evidence="2" key="1">
    <citation type="submission" date="2018-02" db="EMBL/GenBank/DDBJ databases">
        <authorList>
            <person name="Cohen D.B."/>
            <person name="Kent A.D."/>
        </authorList>
    </citation>
    <scope>NUCLEOTIDE SEQUENCE</scope>
</reference>
<protein>
    <recommendedName>
        <fullName evidence="1">KIB1-4 beta-propeller domain-containing protein</fullName>
    </recommendedName>
</protein>
<dbReference type="EMBL" id="OIVN01000502">
    <property type="protein sequence ID" value="SPC81231.1"/>
    <property type="molecule type" value="Genomic_DNA"/>
</dbReference>
<feature type="domain" description="KIB1-4 beta-propeller" evidence="1">
    <location>
        <begin position="30"/>
        <end position="336"/>
    </location>
</feature>
<evidence type="ECO:0000313" key="2">
    <source>
        <dbReference type="EMBL" id="SPC81231.1"/>
    </source>
</evidence>
<dbReference type="InterPro" id="IPR050942">
    <property type="entry name" value="F-box_BR-signaling"/>
</dbReference>
<dbReference type="InterPro" id="IPR005174">
    <property type="entry name" value="KIB1-4_b-propeller"/>
</dbReference>
<dbReference type="PANTHER" id="PTHR44259">
    <property type="entry name" value="OS07G0183000 PROTEIN-RELATED"/>
    <property type="match status" value="1"/>
</dbReference>
<dbReference type="PANTHER" id="PTHR44259:SF15">
    <property type="entry name" value="F-BOX PROTEIN KIB2-RELATED"/>
    <property type="match status" value="1"/>
</dbReference>